<evidence type="ECO:0000256" key="2">
    <source>
        <dbReference type="SAM" id="Phobius"/>
    </source>
</evidence>
<evidence type="ECO:0000256" key="1">
    <source>
        <dbReference type="SAM" id="MobiDB-lite"/>
    </source>
</evidence>
<sequence>MATRVCLGVLAALFLVSAAVGTRDAPGALGVRVLAAGEGGEGTKSGQVGSQKAGSQSPPPPPHDGTRPSSSSELEAQKQRPAGPHAGNSPLPSGVPSNTASASRSPSTSSGASDNAPPKTPVLPHPAPKSDSSPVPVPSTPSHPPPPSGRPSNLPPPSGIPLNPPPPSGSPSHPSPASPGPSRPSSPPPVPGNHPTPAEGRVPKSEPSEQGKESPSNGKDGKDKEKEKNSGSSPGLGDSRGKAQEDDKCNASLPLSCHVEGLVACLQHPQNGSQEWFLLVRNEEENLLNVNISASASMKIANPLPMPKHNIKKIKFHADAAGDGRIVLNAGKKDCILHVPPPSTLAGKFFPQFSRYANHVTPVYGIYVASLTVFFAGGTWACCKFRKRGRRVDAGVAYQQLEMGTHNQSSARADDNEMDGWDEGWNDDEWDEEEAVPRPPEKRGVSENGVTSKSSAKNDWEDWDD</sequence>
<feature type="domain" description="DUF7356" evidence="4">
    <location>
        <begin position="243"/>
        <end position="341"/>
    </location>
</feature>
<dbReference type="AlphaFoldDB" id="A0A1D1YI02"/>
<feature type="chain" id="PRO_5008900242" description="DUF7356 domain-containing protein" evidence="3">
    <location>
        <begin position="22"/>
        <end position="465"/>
    </location>
</feature>
<feature type="compositionally biased region" description="Basic and acidic residues" evidence="1">
    <location>
        <begin position="456"/>
        <end position="465"/>
    </location>
</feature>
<feature type="compositionally biased region" description="Basic and acidic residues" evidence="1">
    <location>
        <begin position="435"/>
        <end position="445"/>
    </location>
</feature>
<evidence type="ECO:0000259" key="4">
    <source>
        <dbReference type="Pfam" id="PF24053"/>
    </source>
</evidence>
<protein>
    <recommendedName>
        <fullName evidence="4">DUF7356 domain-containing protein</fullName>
    </recommendedName>
</protein>
<keyword evidence="2" id="KW-1133">Transmembrane helix</keyword>
<dbReference type="Pfam" id="PF24053">
    <property type="entry name" value="DUF7356"/>
    <property type="match status" value="1"/>
</dbReference>
<dbReference type="PANTHER" id="PTHR34200:SF2">
    <property type="entry name" value="TRANSMEMBRANE PROTEIN"/>
    <property type="match status" value="1"/>
</dbReference>
<evidence type="ECO:0000256" key="3">
    <source>
        <dbReference type="SAM" id="SignalP"/>
    </source>
</evidence>
<keyword evidence="3" id="KW-0732">Signal</keyword>
<keyword evidence="2" id="KW-0472">Membrane</keyword>
<feature type="compositionally biased region" description="Acidic residues" evidence="1">
    <location>
        <begin position="416"/>
        <end position="434"/>
    </location>
</feature>
<feature type="compositionally biased region" description="Basic and acidic residues" evidence="1">
    <location>
        <begin position="219"/>
        <end position="229"/>
    </location>
</feature>
<keyword evidence="2" id="KW-0812">Transmembrane</keyword>
<organism evidence="5">
    <name type="scientific">Anthurium amnicola</name>
    <dbReference type="NCBI Taxonomy" id="1678845"/>
    <lineage>
        <taxon>Eukaryota</taxon>
        <taxon>Viridiplantae</taxon>
        <taxon>Streptophyta</taxon>
        <taxon>Embryophyta</taxon>
        <taxon>Tracheophyta</taxon>
        <taxon>Spermatophyta</taxon>
        <taxon>Magnoliopsida</taxon>
        <taxon>Liliopsida</taxon>
        <taxon>Araceae</taxon>
        <taxon>Pothoideae</taxon>
        <taxon>Potheae</taxon>
        <taxon>Anthurium</taxon>
    </lineage>
</organism>
<feature type="region of interest" description="Disordered" evidence="1">
    <location>
        <begin position="38"/>
        <end position="247"/>
    </location>
</feature>
<feature type="transmembrane region" description="Helical" evidence="2">
    <location>
        <begin position="364"/>
        <end position="383"/>
    </location>
</feature>
<proteinExistence type="predicted"/>
<accession>A0A1D1YI02</accession>
<feature type="compositionally biased region" description="Pro residues" evidence="1">
    <location>
        <begin position="118"/>
        <end position="127"/>
    </location>
</feature>
<feature type="compositionally biased region" description="Low complexity" evidence="1">
    <location>
        <begin position="96"/>
        <end position="113"/>
    </location>
</feature>
<dbReference type="EMBL" id="GDJX01013687">
    <property type="protein sequence ID" value="JAT54249.1"/>
    <property type="molecule type" value="Transcribed_RNA"/>
</dbReference>
<feature type="region of interest" description="Disordered" evidence="1">
    <location>
        <begin position="406"/>
        <end position="465"/>
    </location>
</feature>
<dbReference type="InterPro" id="IPR055780">
    <property type="entry name" value="DUF7356"/>
</dbReference>
<evidence type="ECO:0000313" key="5">
    <source>
        <dbReference type="EMBL" id="JAT54249.1"/>
    </source>
</evidence>
<dbReference type="PANTHER" id="PTHR34200">
    <property type="entry name" value="DENTIN SIALOPHOSPHOPROTEIN-LIKE ISOFORM X1"/>
    <property type="match status" value="1"/>
</dbReference>
<feature type="compositionally biased region" description="Polar residues" evidence="1">
    <location>
        <begin position="44"/>
        <end position="56"/>
    </location>
</feature>
<reference evidence="5" key="1">
    <citation type="submission" date="2015-07" db="EMBL/GenBank/DDBJ databases">
        <title>Transcriptome Assembly of Anthurium amnicola.</title>
        <authorList>
            <person name="Suzuki J."/>
        </authorList>
    </citation>
    <scope>NUCLEOTIDE SEQUENCE</scope>
</reference>
<name>A0A1D1YI02_9ARAE</name>
<feature type="compositionally biased region" description="Basic and acidic residues" evidence="1">
    <location>
        <begin position="201"/>
        <end position="212"/>
    </location>
</feature>
<feature type="signal peptide" evidence="3">
    <location>
        <begin position="1"/>
        <end position="21"/>
    </location>
</feature>
<gene>
    <name evidence="5" type="ORF">g.34110</name>
</gene>
<feature type="compositionally biased region" description="Pro residues" evidence="1">
    <location>
        <begin position="135"/>
        <end position="194"/>
    </location>
</feature>